<feature type="region of interest" description="Disordered" evidence="1">
    <location>
        <begin position="187"/>
        <end position="248"/>
    </location>
</feature>
<organism evidence="2 3">
    <name type="scientific">Circinella minor</name>
    <dbReference type="NCBI Taxonomy" id="1195481"/>
    <lineage>
        <taxon>Eukaryota</taxon>
        <taxon>Fungi</taxon>
        <taxon>Fungi incertae sedis</taxon>
        <taxon>Mucoromycota</taxon>
        <taxon>Mucoromycotina</taxon>
        <taxon>Mucoromycetes</taxon>
        <taxon>Mucorales</taxon>
        <taxon>Lichtheimiaceae</taxon>
        <taxon>Circinella</taxon>
    </lineage>
</organism>
<dbReference type="OrthoDB" id="10404786at2759"/>
<comment type="caution">
    <text evidence="2">The sequence shown here is derived from an EMBL/GenBank/DDBJ whole genome shotgun (WGS) entry which is preliminary data.</text>
</comment>
<name>A0A8H7RVL6_9FUNG</name>
<proteinExistence type="predicted"/>
<evidence type="ECO:0000256" key="1">
    <source>
        <dbReference type="SAM" id="MobiDB-lite"/>
    </source>
</evidence>
<keyword evidence="3" id="KW-1185">Reference proteome</keyword>
<evidence type="ECO:0000313" key="2">
    <source>
        <dbReference type="EMBL" id="KAG2218072.1"/>
    </source>
</evidence>
<sequence length="248" mass="27761">MKPTSSSRARVLRRLAAASLKKMNPTEMPAREEPLRRTVLIRRTFEWVKQQQRQLDAQDVYDLPLDNVASNTYHDPVLTLPRYIEDDSTTTNTLLTPDAYDWSWLGDDRLLLTQIISNPPQQSQSSSSTISSTSNSSSPSSIPANSTNTQQQQQDSLLSHTIPPPTNEQDDDLNAILLWNYRQTMKRPCPEEEEEEEKELKQDNTILNITTPSNTSNSSGNSTKRVKTTANEEPPAGPAPTSPVILSV</sequence>
<accession>A0A8H7RVL6</accession>
<protein>
    <submittedName>
        <fullName evidence="2">Uncharacterized protein</fullName>
    </submittedName>
</protein>
<feature type="region of interest" description="Disordered" evidence="1">
    <location>
        <begin position="119"/>
        <end position="171"/>
    </location>
</feature>
<evidence type="ECO:0000313" key="3">
    <source>
        <dbReference type="Proteomes" id="UP000646827"/>
    </source>
</evidence>
<feature type="compositionally biased region" description="Low complexity" evidence="1">
    <location>
        <begin position="204"/>
        <end position="223"/>
    </location>
</feature>
<dbReference type="EMBL" id="JAEPRB010000254">
    <property type="protein sequence ID" value="KAG2218072.1"/>
    <property type="molecule type" value="Genomic_DNA"/>
</dbReference>
<dbReference type="Proteomes" id="UP000646827">
    <property type="component" value="Unassembled WGS sequence"/>
</dbReference>
<reference evidence="2 3" key="1">
    <citation type="submission" date="2020-12" db="EMBL/GenBank/DDBJ databases">
        <title>Metabolic potential, ecology and presence of endohyphal bacteria is reflected in genomic diversity of Mucoromycotina.</title>
        <authorList>
            <person name="Muszewska A."/>
            <person name="Okrasinska A."/>
            <person name="Steczkiewicz K."/>
            <person name="Drgas O."/>
            <person name="Orlowska M."/>
            <person name="Perlinska-Lenart U."/>
            <person name="Aleksandrzak-Piekarczyk T."/>
            <person name="Szatraj K."/>
            <person name="Zielenkiewicz U."/>
            <person name="Pilsyk S."/>
            <person name="Malc E."/>
            <person name="Mieczkowski P."/>
            <person name="Kruszewska J.S."/>
            <person name="Biernat P."/>
            <person name="Pawlowska J."/>
        </authorList>
    </citation>
    <scope>NUCLEOTIDE SEQUENCE [LARGE SCALE GENOMIC DNA]</scope>
    <source>
        <strain evidence="2 3">CBS 142.35</strain>
    </source>
</reference>
<dbReference type="AlphaFoldDB" id="A0A8H7RVL6"/>
<gene>
    <name evidence="2" type="ORF">INT45_007235</name>
</gene>
<feature type="compositionally biased region" description="Low complexity" evidence="1">
    <location>
        <begin position="119"/>
        <end position="154"/>
    </location>
</feature>